<dbReference type="EMBL" id="JBEZVI010000002">
    <property type="protein sequence ID" value="MEU3709009.1"/>
    <property type="molecule type" value="Genomic_DNA"/>
</dbReference>
<keyword evidence="2" id="KW-1185">Reference proteome</keyword>
<accession>A0ABV2YU00</accession>
<proteinExistence type="predicted"/>
<organism evidence="1 2">
    <name type="scientific">Streptomyces catenulae</name>
    <dbReference type="NCBI Taxonomy" id="66875"/>
    <lineage>
        <taxon>Bacteria</taxon>
        <taxon>Bacillati</taxon>
        <taxon>Actinomycetota</taxon>
        <taxon>Actinomycetes</taxon>
        <taxon>Kitasatosporales</taxon>
        <taxon>Streptomycetaceae</taxon>
        <taxon>Streptomyces</taxon>
    </lineage>
</organism>
<protein>
    <recommendedName>
        <fullName evidence="3">Major tail protein</fullName>
    </recommendedName>
</protein>
<sequence>MKETSFLALNDNATLVVGSGNYLTSPVGTAMPDDLLVPTSPWQNVGHTSLEDVFGITSEGGEATTIGTLQNKSLRTKYSARTETMTFTLQQFDTAGLRLYFGANAPILPDGSVGVPADPVPTQSAFLAIFIDGENHFAFYAPKAEIYRNDDMSISDTESLAGLPLGVKPMTLGTNSWTYAVTPLGGTVATGATAGAPGTYTPAGAVAPVDLSALGAVIATPTSAWAPDQHVVLGDSSKAHWDGSDWVAGSAV</sequence>
<reference evidence="1 2" key="1">
    <citation type="submission" date="2024-06" db="EMBL/GenBank/DDBJ databases">
        <title>The Natural Products Discovery Center: Release of the First 8490 Sequenced Strains for Exploring Actinobacteria Biosynthetic Diversity.</title>
        <authorList>
            <person name="Kalkreuter E."/>
            <person name="Kautsar S.A."/>
            <person name="Yang D."/>
            <person name="Bader C.D."/>
            <person name="Teijaro C.N."/>
            <person name="Fluegel L."/>
            <person name="Davis C.M."/>
            <person name="Simpson J.R."/>
            <person name="Lauterbach L."/>
            <person name="Steele A.D."/>
            <person name="Gui C."/>
            <person name="Meng S."/>
            <person name="Li G."/>
            <person name="Viehrig K."/>
            <person name="Ye F."/>
            <person name="Su P."/>
            <person name="Kiefer A.F."/>
            <person name="Nichols A."/>
            <person name="Cepeda A.J."/>
            <person name="Yan W."/>
            <person name="Fan B."/>
            <person name="Jiang Y."/>
            <person name="Adhikari A."/>
            <person name="Zheng C.-J."/>
            <person name="Schuster L."/>
            <person name="Cowan T.M."/>
            <person name="Smanski M.J."/>
            <person name="Chevrette M.G."/>
            <person name="De Carvalho L.P.S."/>
            <person name="Shen B."/>
        </authorList>
    </citation>
    <scope>NUCLEOTIDE SEQUENCE [LARGE SCALE GENOMIC DNA]</scope>
    <source>
        <strain evidence="1 2">NPDC033039</strain>
    </source>
</reference>
<evidence type="ECO:0000313" key="2">
    <source>
        <dbReference type="Proteomes" id="UP001550853"/>
    </source>
</evidence>
<dbReference type="InterPro" id="IPR058154">
    <property type="entry name" value="Bxb1_TTP-like"/>
</dbReference>
<comment type="caution">
    <text evidence="1">The sequence shown here is derived from an EMBL/GenBank/DDBJ whole genome shotgun (WGS) entry which is preliminary data.</text>
</comment>
<evidence type="ECO:0008006" key="3">
    <source>
        <dbReference type="Google" id="ProtNLM"/>
    </source>
</evidence>
<evidence type="ECO:0000313" key="1">
    <source>
        <dbReference type="EMBL" id="MEU3709009.1"/>
    </source>
</evidence>
<dbReference type="RefSeq" id="WP_245655084.1">
    <property type="nucleotide sequence ID" value="NZ_JBEZVI010000002.1"/>
</dbReference>
<name>A0ABV2YU00_9ACTN</name>
<dbReference type="Pfam" id="PF25681">
    <property type="entry name" value="Phage_TTP_17"/>
    <property type="match status" value="1"/>
</dbReference>
<gene>
    <name evidence="1" type="ORF">AB0E61_02800</name>
</gene>
<dbReference type="Proteomes" id="UP001550853">
    <property type="component" value="Unassembled WGS sequence"/>
</dbReference>